<dbReference type="EMBL" id="BAAAQX010000053">
    <property type="protein sequence ID" value="GAA2215682.1"/>
    <property type="molecule type" value="Genomic_DNA"/>
</dbReference>
<dbReference type="Gene3D" id="1.10.443.10">
    <property type="entry name" value="Intergrase catalytic core"/>
    <property type="match status" value="1"/>
</dbReference>
<evidence type="ECO:0000256" key="2">
    <source>
        <dbReference type="ARBA" id="ARBA00023125"/>
    </source>
</evidence>
<evidence type="ECO:0000256" key="1">
    <source>
        <dbReference type="ARBA" id="ARBA00008857"/>
    </source>
</evidence>
<feature type="domain" description="Tyr recombinase" evidence="4">
    <location>
        <begin position="101"/>
        <end position="300"/>
    </location>
</feature>
<comment type="similarity">
    <text evidence="1">Belongs to the 'phage' integrase family.</text>
</comment>
<dbReference type="Pfam" id="PF00589">
    <property type="entry name" value="Phage_integrase"/>
    <property type="match status" value="1"/>
</dbReference>
<keyword evidence="3" id="KW-0233">DNA recombination</keyword>
<dbReference type="RefSeq" id="WP_344494604.1">
    <property type="nucleotide sequence ID" value="NZ_BAAAQX010000053.1"/>
</dbReference>
<name>A0ABN3D1J2_9ACTN</name>
<sequence>MSALRARAEEYLAMRRALGFKLTTQGRHLMSFVRFCEERSADHVTLDLTIEWAVQTTRGSGDEVYQARRLDAVRIFARHLQALDPATEVPPADVLSRRYRRIPPYLYSPQEVAALMDAAGALAPALRAATWKTVIGLLAVTGMRQGEACRLERDDVELESGTLLIDDSKFGKSRLVFLHPTAIAALRAYEQARDRLFPEPKGDTFFVNSRGGPLDGHNIQHTFAVLIAAAGIQAPPGRRAPRLHDLRHTFTVTTMLDWYRDGGNVQARLPLLSTWLGHVDPKSTYWYLQAIPEILALAAGKLEQADGQVAR</sequence>
<evidence type="ECO:0000313" key="5">
    <source>
        <dbReference type="EMBL" id="GAA2215682.1"/>
    </source>
</evidence>
<keyword evidence="6" id="KW-1185">Reference proteome</keyword>
<dbReference type="Proteomes" id="UP001499843">
    <property type="component" value="Unassembled WGS sequence"/>
</dbReference>
<evidence type="ECO:0000313" key="6">
    <source>
        <dbReference type="Proteomes" id="UP001499843"/>
    </source>
</evidence>
<keyword evidence="2" id="KW-0238">DNA-binding</keyword>
<dbReference type="PANTHER" id="PTHR30349">
    <property type="entry name" value="PHAGE INTEGRASE-RELATED"/>
    <property type="match status" value="1"/>
</dbReference>
<dbReference type="PROSITE" id="PS51898">
    <property type="entry name" value="TYR_RECOMBINASE"/>
    <property type="match status" value="1"/>
</dbReference>
<organism evidence="5 6">
    <name type="scientific">Nonomuraea monospora</name>
    <dbReference type="NCBI Taxonomy" id="568818"/>
    <lineage>
        <taxon>Bacteria</taxon>
        <taxon>Bacillati</taxon>
        <taxon>Actinomycetota</taxon>
        <taxon>Actinomycetes</taxon>
        <taxon>Streptosporangiales</taxon>
        <taxon>Streptosporangiaceae</taxon>
        <taxon>Nonomuraea</taxon>
    </lineage>
</organism>
<dbReference type="InterPro" id="IPR013762">
    <property type="entry name" value="Integrase-like_cat_sf"/>
</dbReference>
<dbReference type="InterPro" id="IPR050090">
    <property type="entry name" value="Tyrosine_recombinase_XerCD"/>
</dbReference>
<proteinExistence type="inferred from homology"/>
<evidence type="ECO:0000259" key="4">
    <source>
        <dbReference type="PROSITE" id="PS51898"/>
    </source>
</evidence>
<gene>
    <name evidence="5" type="ORF">GCM10009850_111500</name>
</gene>
<dbReference type="PANTHER" id="PTHR30349:SF41">
    <property type="entry name" value="INTEGRASE_RECOMBINASE PROTEIN MJ0367-RELATED"/>
    <property type="match status" value="1"/>
</dbReference>
<comment type="caution">
    <text evidence="5">The sequence shown here is derived from an EMBL/GenBank/DDBJ whole genome shotgun (WGS) entry which is preliminary data.</text>
</comment>
<reference evidence="5 6" key="1">
    <citation type="journal article" date="2019" name="Int. J. Syst. Evol. Microbiol.">
        <title>The Global Catalogue of Microorganisms (GCM) 10K type strain sequencing project: providing services to taxonomists for standard genome sequencing and annotation.</title>
        <authorList>
            <consortium name="The Broad Institute Genomics Platform"/>
            <consortium name="The Broad Institute Genome Sequencing Center for Infectious Disease"/>
            <person name="Wu L."/>
            <person name="Ma J."/>
        </authorList>
    </citation>
    <scope>NUCLEOTIDE SEQUENCE [LARGE SCALE GENOMIC DNA]</scope>
    <source>
        <strain evidence="5 6">JCM 16114</strain>
    </source>
</reference>
<accession>A0ABN3D1J2</accession>
<protein>
    <submittedName>
        <fullName evidence="5">Tyrosine-type recombinase/integrase</fullName>
    </submittedName>
</protein>
<dbReference type="InterPro" id="IPR011010">
    <property type="entry name" value="DNA_brk_join_enz"/>
</dbReference>
<dbReference type="SUPFAM" id="SSF56349">
    <property type="entry name" value="DNA breaking-rejoining enzymes"/>
    <property type="match status" value="1"/>
</dbReference>
<evidence type="ECO:0000256" key="3">
    <source>
        <dbReference type="ARBA" id="ARBA00023172"/>
    </source>
</evidence>
<dbReference type="InterPro" id="IPR002104">
    <property type="entry name" value="Integrase_catalytic"/>
</dbReference>